<evidence type="ECO:0000313" key="2">
    <source>
        <dbReference type="EMBL" id="GEU87569.1"/>
    </source>
</evidence>
<name>A0A6L2NQ98_TANCI</name>
<reference evidence="2" key="1">
    <citation type="journal article" date="2019" name="Sci. Rep.">
        <title>Draft genome of Tanacetum cinerariifolium, the natural source of mosquito coil.</title>
        <authorList>
            <person name="Yamashiro T."/>
            <person name="Shiraishi A."/>
            <person name="Satake H."/>
            <person name="Nakayama K."/>
        </authorList>
    </citation>
    <scope>NUCLEOTIDE SEQUENCE</scope>
</reference>
<protein>
    <submittedName>
        <fullName evidence="2">Uncharacterized protein</fullName>
    </submittedName>
</protein>
<proteinExistence type="predicted"/>
<accession>A0A6L2NQ98</accession>
<sequence>MIPQVLQAQILRDSEISGLKYELEKLKKEKESTQLKIENFDSAFTSLDKLIGSQISDNSKKGLGYESYHVVPPPPIGLFLPSKIDLSYSGLEEFQQPEFESYGPKSCKIGSKDASENITNKLKESTKVKESSDVLLVKKLVSNDKLEKKIIVSDAAKIEFVKAKQQEKPVRKVV</sequence>
<dbReference type="AlphaFoldDB" id="A0A6L2NQ98"/>
<comment type="caution">
    <text evidence="2">The sequence shown here is derived from an EMBL/GenBank/DDBJ whole genome shotgun (WGS) entry which is preliminary data.</text>
</comment>
<evidence type="ECO:0000256" key="1">
    <source>
        <dbReference type="SAM" id="Coils"/>
    </source>
</evidence>
<feature type="coiled-coil region" evidence="1">
    <location>
        <begin position="16"/>
        <end position="43"/>
    </location>
</feature>
<gene>
    <name evidence="2" type="ORF">Tci_059547</name>
</gene>
<keyword evidence="1" id="KW-0175">Coiled coil</keyword>
<dbReference type="EMBL" id="BKCJ010009567">
    <property type="protein sequence ID" value="GEU87569.1"/>
    <property type="molecule type" value="Genomic_DNA"/>
</dbReference>
<organism evidence="2">
    <name type="scientific">Tanacetum cinerariifolium</name>
    <name type="common">Dalmatian daisy</name>
    <name type="synonym">Chrysanthemum cinerariifolium</name>
    <dbReference type="NCBI Taxonomy" id="118510"/>
    <lineage>
        <taxon>Eukaryota</taxon>
        <taxon>Viridiplantae</taxon>
        <taxon>Streptophyta</taxon>
        <taxon>Embryophyta</taxon>
        <taxon>Tracheophyta</taxon>
        <taxon>Spermatophyta</taxon>
        <taxon>Magnoliopsida</taxon>
        <taxon>eudicotyledons</taxon>
        <taxon>Gunneridae</taxon>
        <taxon>Pentapetalae</taxon>
        <taxon>asterids</taxon>
        <taxon>campanulids</taxon>
        <taxon>Asterales</taxon>
        <taxon>Asteraceae</taxon>
        <taxon>Asteroideae</taxon>
        <taxon>Anthemideae</taxon>
        <taxon>Anthemidinae</taxon>
        <taxon>Tanacetum</taxon>
    </lineage>
</organism>